<organism evidence="2">
    <name type="scientific">Schlesneria paludicola</name>
    <dbReference type="NCBI Taxonomy" id="360056"/>
    <lineage>
        <taxon>Bacteria</taxon>
        <taxon>Pseudomonadati</taxon>
        <taxon>Planctomycetota</taxon>
        <taxon>Planctomycetia</taxon>
        <taxon>Planctomycetales</taxon>
        <taxon>Planctomycetaceae</taxon>
        <taxon>Schlesneria</taxon>
    </lineage>
</organism>
<sequence length="269" mass="29362">MPRFASCRLIIDAEPLPGDWNMAVDAALLTSASEGAPPTVRWYRWLRPTVSLGYFQSAATATTAWPAELDVVRRPTGGGAIVHHHEWTYSCTLPQLAPLLRHPYELYDLIHQALCAAFEQLCGVTVHIRGAAHADAPGPFLCFLREDARDVCCRGRKFIGSAQRRRRGSLLQHGSILLKASPWAPELPGLVDLVPEVEPRLAVAGEEIPRWLAGTLGDLVTFGELTPAEQKLAAQLVQEQRGAGGRVVDRSPLEIVSQANSTEARSAPR</sequence>
<dbReference type="SUPFAM" id="SSF55681">
    <property type="entry name" value="Class II aaRS and biotin synthetases"/>
    <property type="match status" value="1"/>
</dbReference>
<dbReference type="InterPro" id="IPR004143">
    <property type="entry name" value="BPL_LPL_catalytic"/>
</dbReference>
<reference evidence="2" key="1">
    <citation type="journal article" date="2020" name="mSystems">
        <title>Genome- and Community-Level Interaction Insights into Carbon Utilization and Element Cycling Functions of Hydrothermarchaeota in Hydrothermal Sediment.</title>
        <authorList>
            <person name="Zhou Z."/>
            <person name="Liu Y."/>
            <person name="Xu W."/>
            <person name="Pan J."/>
            <person name="Luo Z.H."/>
            <person name="Li M."/>
        </authorList>
    </citation>
    <scope>NUCLEOTIDE SEQUENCE [LARGE SCALE GENOMIC DNA]</scope>
    <source>
        <strain evidence="2">SpSt-508</strain>
    </source>
</reference>
<dbReference type="PROSITE" id="PS51733">
    <property type="entry name" value="BPL_LPL_CATALYTIC"/>
    <property type="match status" value="1"/>
</dbReference>
<dbReference type="InterPro" id="IPR045864">
    <property type="entry name" value="aa-tRNA-synth_II/BPL/LPL"/>
</dbReference>
<dbReference type="EMBL" id="DSVQ01000018">
    <property type="protein sequence ID" value="HGT40631.1"/>
    <property type="molecule type" value="Genomic_DNA"/>
</dbReference>
<comment type="caution">
    <text evidence="2">The sequence shown here is derived from an EMBL/GenBank/DDBJ whole genome shotgun (WGS) entry which is preliminary data.</text>
</comment>
<proteinExistence type="predicted"/>
<feature type="domain" description="BPL/LPL catalytic" evidence="1">
    <location>
        <begin position="34"/>
        <end position="241"/>
    </location>
</feature>
<gene>
    <name evidence="2" type="ORF">ENS64_15415</name>
</gene>
<dbReference type="GO" id="GO:0016874">
    <property type="term" value="F:ligase activity"/>
    <property type="evidence" value="ECO:0007669"/>
    <property type="project" value="UniProtKB-KW"/>
</dbReference>
<protein>
    <submittedName>
        <fullName evidence="2">Lipoate--protein ligase family protein</fullName>
    </submittedName>
</protein>
<dbReference type="InterPro" id="IPR050664">
    <property type="entry name" value="Octanoyltrans_LipM/LipL"/>
</dbReference>
<dbReference type="Pfam" id="PF21948">
    <property type="entry name" value="LplA-B_cat"/>
    <property type="match status" value="1"/>
</dbReference>
<evidence type="ECO:0000313" key="2">
    <source>
        <dbReference type="EMBL" id="HGT40631.1"/>
    </source>
</evidence>
<keyword evidence="2" id="KW-0436">Ligase</keyword>
<dbReference type="AlphaFoldDB" id="A0A7C4LSD6"/>
<evidence type="ECO:0000259" key="1">
    <source>
        <dbReference type="PROSITE" id="PS51733"/>
    </source>
</evidence>
<dbReference type="PANTHER" id="PTHR43679:SF2">
    <property type="entry name" value="OCTANOYL-[GCVH]:PROTEIN N-OCTANOYLTRANSFERASE"/>
    <property type="match status" value="1"/>
</dbReference>
<dbReference type="PANTHER" id="PTHR43679">
    <property type="entry name" value="OCTANOYLTRANSFERASE LIPM-RELATED"/>
    <property type="match status" value="1"/>
</dbReference>
<accession>A0A7C4LSD6</accession>
<dbReference type="Gene3D" id="3.30.930.10">
    <property type="entry name" value="Bira Bifunctional Protein, Domain 2"/>
    <property type="match status" value="1"/>
</dbReference>
<name>A0A7C4LSD6_9PLAN</name>